<protein>
    <submittedName>
        <fullName evidence="3">Helix-turn-helix transcriptional regulator</fullName>
    </submittedName>
</protein>
<dbReference type="Gene3D" id="1.10.260.40">
    <property type="entry name" value="lambda repressor-like DNA-binding domains"/>
    <property type="match status" value="1"/>
</dbReference>
<dbReference type="CDD" id="cd02209">
    <property type="entry name" value="cupin_XRE_C"/>
    <property type="match status" value="1"/>
</dbReference>
<dbReference type="AlphaFoldDB" id="A0A926FAS7"/>
<dbReference type="PROSITE" id="PS50943">
    <property type="entry name" value="HTH_CROC1"/>
    <property type="match status" value="1"/>
</dbReference>
<comment type="caution">
    <text evidence="3">The sequence shown here is derived from an EMBL/GenBank/DDBJ whole genome shotgun (WGS) entry which is preliminary data.</text>
</comment>
<dbReference type="SUPFAM" id="SSF51182">
    <property type="entry name" value="RmlC-like cupins"/>
    <property type="match status" value="1"/>
</dbReference>
<sequence>MSTYEIAQRIRELREVCGYTEEQLAEELGVDAETYKDYEKTGDNIPISVIYEIANKFKVDFTEIVTGVSAKLDTYHLVRNGEGRDVDRYPGYRFSDLAYKFSRKIMQPLLVTLDPSDKPAALVSHAGQEFNMVVEGSIAVVIEDEELILKKGDTIYFNPNLMHGQRCVGDKKAVFLTIIAE</sequence>
<name>A0A926FAS7_9FIRM</name>
<reference evidence="3" key="1">
    <citation type="submission" date="2020-08" db="EMBL/GenBank/DDBJ databases">
        <title>Genome public.</title>
        <authorList>
            <person name="Liu C."/>
            <person name="Sun Q."/>
        </authorList>
    </citation>
    <scope>NUCLEOTIDE SEQUENCE</scope>
    <source>
        <strain evidence="3">NSJ-50</strain>
    </source>
</reference>
<evidence type="ECO:0000259" key="2">
    <source>
        <dbReference type="PROSITE" id="PS50943"/>
    </source>
</evidence>
<keyword evidence="1" id="KW-0238">DNA-binding</keyword>
<dbReference type="GO" id="GO:0003700">
    <property type="term" value="F:DNA-binding transcription factor activity"/>
    <property type="evidence" value="ECO:0007669"/>
    <property type="project" value="TreeGrafter"/>
</dbReference>
<dbReference type="InterPro" id="IPR010982">
    <property type="entry name" value="Lambda_DNA-bd_dom_sf"/>
</dbReference>
<evidence type="ECO:0000313" key="4">
    <source>
        <dbReference type="Proteomes" id="UP000647416"/>
    </source>
</evidence>
<dbReference type="InterPro" id="IPR001387">
    <property type="entry name" value="Cro/C1-type_HTH"/>
</dbReference>
<dbReference type="GO" id="GO:0005829">
    <property type="term" value="C:cytosol"/>
    <property type="evidence" value="ECO:0007669"/>
    <property type="project" value="TreeGrafter"/>
</dbReference>
<evidence type="ECO:0000313" key="3">
    <source>
        <dbReference type="EMBL" id="MBC8597095.1"/>
    </source>
</evidence>
<dbReference type="Gene3D" id="2.60.120.10">
    <property type="entry name" value="Jelly Rolls"/>
    <property type="match status" value="1"/>
</dbReference>
<dbReference type="RefSeq" id="WP_178347755.1">
    <property type="nucleotide sequence ID" value="NZ_JACRTE010000014.1"/>
</dbReference>
<dbReference type="SMART" id="SM00530">
    <property type="entry name" value="HTH_XRE"/>
    <property type="match status" value="1"/>
</dbReference>
<dbReference type="EMBL" id="JACRTE010000014">
    <property type="protein sequence ID" value="MBC8597095.1"/>
    <property type="molecule type" value="Genomic_DNA"/>
</dbReference>
<dbReference type="GO" id="GO:0003677">
    <property type="term" value="F:DNA binding"/>
    <property type="evidence" value="ECO:0007669"/>
    <property type="project" value="UniProtKB-KW"/>
</dbReference>
<proteinExistence type="predicted"/>
<dbReference type="InterPro" id="IPR013096">
    <property type="entry name" value="Cupin_2"/>
</dbReference>
<dbReference type="Pfam" id="PF01381">
    <property type="entry name" value="HTH_3"/>
    <property type="match status" value="1"/>
</dbReference>
<feature type="domain" description="HTH cro/C1-type" evidence="2">
    <location>
        <begin position="10"/>
        <end position="64"/>
    </location>
</feature>
<dbReference type="CDD" id="cd00093">
    <property type="entry name" value="HTH_XRE"/>
    <property type="match status" value="1"/>
</dbReference>
<dbReference type="Pfam" id="PF07883">
    <property type="entry name" value="Cupin_2"/>
    <property type="match status" value="1"/>
</dbReference>
<dbReference type="PANTHER" id="PTHR46797:SF19">
    <property type="entry name" value="BLL2473 PROTEIN"/>
    <property type="match status" value="1"/>
</dbReference>
<dbReference type="InterPro" id="IPR050807">
    <property type="entry name" value="TransReg_Diox_bact_type"/>
</dbReference>
<evidence type="ECO:0000256" key="1">
    <source>
        <dbReference type="ARBA" id="ARBA00023125"/>
    </source>
</evidence>
<dbReference type="PANTHER" id="PTHR46797">
    <property type="entry name" value="HTH-TYPE TRANSCRIPTIONAL REGULATOR"/>
    <property type="match status" value="1"/>
</dbReference>
<gene>
    <name evidence="3" type="ORF">H8706_09475</name>
</gene>
<dbReference type="Proteomes" id="UP000647416">
    <property type="component" value="Unassembled WGS sequence"/>
</dbReference>
<dbReference type="SUPFAM" id="SSF47413">
    <property type="entry name" value="lambda repressor-like DNA-binding domains"/>
    <property type="match status" value="1"/>
</dbReference>
<accession>A0A926FAS7</accession>
<organism evidence="3 4">
    <name type="scientific">Qingrenia yutianensis</name>
    <dbReference type="NCBI Taxonomy" id="2763676"/>
    <lineage>
        <taxon>Bacteria</taxon>
        <taxon>Bacillati</taxon>
        <taxon>Bacillota</taxon>
        <taxon>Clostridia</taxon>
        <taxon>Eubacteriales</taxon>
        <taxon>Oscillospiraceae</taxon>
        <taxon>Qingrenia</taxon>
    </lineage>
</organism>
<keyword evidence="4" id="KW-1185">Reference proteome</keyword>
<dbReference type="InterPro" id="IPR011051">
    <property type="entry name" value="RmlC_Cupin_sf"/>
</dbReference>
<dbReference type="InterPro" id="IPR014710">
    <property type="entry name" value="RmlC-like_jellyroll"/>
</dbReference>